<organism evidence="11">
    <name type="scientific">Oryza punctata</name>
    <name type="common">Red rice</name>
    <dbReference type="NCBI Taxonomy" id="4537"/>
    <lineage>
        <taxon>Eukaryota</taxon>
        <taxon>Viridiplantae</taxon>
        <taxon>Streptophyta</taxon>
        <taxon>Embryophyta</taxon>
        <taxon>Tracheophyta</taxon>
        <taxon>Spermatophyta</taxon>
        <taxon>Magnoliopsida</taxon>
        <taxon>Liliopsida</taxon>
        <taxon>Poales</taxon>
        <taxon>Poaceae</taxon>
        <taxon>BOP clade</taxon>
        <taxon>Oryzoideae</taxon>
        <taxon>Oryzeae</taxon>
        <taxon>Oryzinae</taxon>
        <taxon>Oryza</taxon>
    </lineage>
</organism>
<dbReference type="OMA" id="IHESTCN"/>
<evidence type="ECO:0000259" key="9">
    <source>
        <dbReference type="SMART" id="SM01192"/>
    </source>
</evidence>
<dbReference type="InterPro" id="IPR000941">
    <property type="entry name" value="Enolase"/>
</dbReference>
<dbReference type="PIRSF" id="PIRSF001400">
    <property type="entry name" value="Enolase"/>
    <property type="match status" value="1"/>
</dbReference>
<dbReference type="Gene3D" id="3.20.20.120">
    <property type="entry name" value="Enolase-like C-terminal domain"/>
    <property type="match status" value="2"/>
</dbReference>
<name>A0A0E0KBP9_ORYPU</name>
<dbReference type="Pfam" id="PF03952">
    <property type="entry name" value="Enolase_N"/>
    <property type="match status" value="1"/>
</dbReference>
<comment type="similarity">
    <text evidence="2">Belongs to the enolase family.</text>
</comment>
<dbReference type="PANTHER" id="PTHR11902:SF56">
    <property type="entry name" value="CYTOSOLIC ENOLASE 3"/>
    <property type="match status" value="1"/>
</dbReference>
<dbReference type="InterPro" id="IPR020809">
    <property type="entry name" value="Enolase_CS"/>
</dbReference>
<evidence type="ECO:0000259" key="10">
    <source>
        <dbReference type="SMART" id="SM01193"/>
    </source>
</evidence>
<dbReference type="HOGENOM" id="CLU_031223_0_0_1"/>
<dbReference type="InterPro" id="IPR020810">
    <property type="entry name" value="Enolase_C"/>
</dbReference>
<accession>A0A0E0KBP9</accession>
<dbReference type="PROSITE" id="PS00164">
    <property type="entry name" value="ENOLASE"/>
    <property type="match status" value="1"/>
</dbReference>
<evidence type="ECO:0000256" key="8">
    <source>
        <dbReference type="PIRSR" id="PIRSR001400-3"/>
    </source>
</evidence>
<keyword evidence="6" id="KW-0456">Lyase</keyword>
<feature type="domain" description="Enolase N-terminal" evidence="10">
    <location>
        <begin position="47"/>
        <end position="176"/>
    </location>
</feature>
<keyword evidence="12" id="KW-1185">Reference proteome</keyword>
<dbReference type="GO" id="GO:0004634">
    <property type="term" value="F:phosphopyruvate hydratase activity"/>
    <property type="evidence" value="ECO:0007669"/>
    <property type="project" value="UniProtKB-EC"/>
</dbReference>
<evidence type="ECO:0000256" key="2">
    <source>
        <dbReference type="ARBA" id="ARBA00009604"/>
    </source>
</evidence>
<dbReference type="Gene3D" id="3.30.390.10">
    <property type="entry name" value="Enolase-like, N-terminal domain"/>
    <property type="match status" value="1"/>
</dbReference>
<feature type="domain" description="Enolase C-terminal TIM barrel" evidence="9">
    <location>
        <begin position="184"/>
        <end position="395"/>
    </location>
</feature>
<reference evidence="11" key="1">
    <citation type="submission" date="2015-04" db="UniProtKB">
        <authorList>
            <consortium name="EnsemblPlants"/>
        </authorList>
    </citation>
    <scope>IDENTIFICATION</scope>
</reference>
<evidence type="ECO:0000256" key="1">
    <source>
        <dbReference type="ARBA" id="ARBA00005031"/>
    </source>
</evidence>
<evidence type="ECO:0000256" key="6">
    <source>
        <dbReference type="ARBA" id="ARBA00023239"/>
    </source>
</evidence>
<comment type="pathway">
    <text evidence="1">Carbohydrate degradation; glycolysis; pyruvate from D-glyceraldehyde 3-phosphate: step 4/5.</text>
</comment>
<dbReference type="Pfam" id="PF00113">
    <property type="entry name" value="Enolase_C"/>
    <property type="match status" value="2"/>
</dbReference>
<feature type="active site" description="Proton acceptor" evidence="7">
    <location>
        <position position="307"/>
    </location>
</feature>
<dbReference type="InterPro" id="IPR029017">
    <property type="entry name" value="Enolase-like_N"/>
</dbReference>
<evidence type="ECO:0000256" key="4">
    <source>
        <dbReference type="ARBA" id="ARBA00022842"/>
    </source>
</evidence>
<dbReference type="UniPathway" id="UPA00109">
    <property type="reaction ID" value="UER00187"/>
</dbReference>
<dbReference type="SUPFAM" id="SSF51604">
    <property type="entry name" value="Enolase C-terminal domain-like"/>
    <property type="match status" value="1"/>
</dbReference>
<evidence type="ECO:0000256" key="5">
    <source>
        <dbReference type="ARBA" id="ARBA00023152"/>
    </source>
</evidence>
<comment type="cofactor">
    <cofactor evidence="8">
        <name>Mg(2+)</name>
        <dbReference type="ChEBI" id="CHEBI:18420"/>
    </cofactor>
    <text evidence="8">Mg(2+) is required for catalysis and for stabilizing the dimer.</text>
</comment>
<sequence>MSVQEYLEKHLLSRKIEEAVNAAVRAKAPDPVLFISNHMRRAAPAVIMSVRARQILDGRGEPAVEVSLHTNKAVHRASAAAGDAPEGAAADAVRDAEKRKLLARAVADAVRVINDKVSEALVGMDPQQQSQIDQAIMDLDKPHHKAEIGVNAMLAVSIAACKAGAAEKEVPLYKHIAELVGKSATTLPIPAITVINGGTHAGNSLPIQEIMILPVGAKNFEEAMQMGSETYHHLKDIILEKYGSNSCNIGLDLVIEAINRAGYNGRIKLAIDVAATDFCIGDDLLMSDPERIKRAVNEYTCNALVLKANQVGTVTEAIEVVRQAKDAHWGVMVSHRSGDTDDSFIADLAVGAAAGQIKAGAPCRGECLSKYNQLLRIEEELGSDGVYAGENWRTTASTS</sequence>
<feature type="binding site" evidence="8">
    <location>
        <position position="282"/>
    </location>
    <ligand>
        <name>Mg(2+)</name>
        <dbReference type="ChEBI" id="CHEBI:18420"/>
    </ligand>
</feature>
<dbReference type="PANTHER" id="PTHR11902">
    <property type="entry name" value="ENOLASE"/>
    <property type="match status" value="1"/>
</dbReference>
<dbReference type="CDD" id="cd22962">
    <property type="entry name" value="DD_AtENO3-like"/>
    <property type="match status" value="1"/>
</dbReference>
<dbReference type="GO" id="GO:0000015">
    <property type="term" value="C:phosphopyruvate hydratase complex"/>
    <property type="evidence" value="ECO:0007669"/>
    <property type="project" value="InterPro"/>
</dbReference>
<dbReference type="EC" id="4.2.1.11" evidence="3"/>
<dbReference type="STRING" id="4537.A0A0E0KBP9"/>
<keyword evidence="4 8" id="KW-0460">Magnesium</keyword>
<keyword evidence="5" id="KW-0324">Glycolysis</keyword>
<dbReference type="SMART" id="SM01193">
    <property type="entry name" value="Enolase_N"/>
    <property type="match status" value="1"/>
</dbReference>
<reference evidence="11" key="2">
    <citation type="submission" date="2018-05" db="EMBL/GenBank/DDBJ databases">
        <title>OpunRS2 (Oryza punctata Reference Sequence Version 2).</title>
        <authorList>
            <person name="Zhang J."/>
            <person name="Kudrna D."/>
            <person name="Lee S."/>
            <person name="Talag J."/>
            <person name="Welchert J."/>
            <person name="Wing R.A."/>
        </authorList>
    </citation>
    <scope>NUCLEOTIDE SEQUENCE [LARGE SCALE GENOMIC DNA]</scope>
</reference>
<dbReference type="EnsemblPlants" id="OPUNC03G11300.1">
    <property type="protein sequence ID" value="OPUNC03G11300.1"/>
    <property type="gene ID" value="OPUNC03G11300"/>
</dbReference>
<evidence type="ECO:0000256" key="3">
    <source>
        <dbReference type="ARBA" id="ARBA00012058"/>
    </source>
</evidence>
<evidence type="ECO:0000256" key="7">
    <source>
        <dbReference type="PIRSR" id="PIRSR001400-1"/>
    </source>
</evidence>
<dbReference type="GO" id="GO:0006096">
    <property type="term" value="P:glycolytic process"/>
    <property type="evidence" value="ECO:0007669"/>
    <property type="project" value="UniProtKB-UniPathway"/>
</dbReference>
<dbReference type="PRINTS" id="PR00148">
    <property type="entry name" value="ENOLASE"/>
</dbReference>
<dbReference type="SMART" id="SM01192">
    <property type="entry name" value="Enolase_C"/>
    <property type="match status" value="1"/>
</dbReference>
<dbReference type="eggNOG" id="KOG2670">
    <property type="taxonomic scope" value="Eukaryota"/>
</dbReference>
<keyword evidence="8" id="KW-0479">Metal-binding</keyword>
<dbReference type="InterPro" id="IPR036849">
    <property type="entry name" value="Enolase-like_C_sf"/>
</dbReference>
<feature type="active site" description="Proton donor" evidence="7">
    <location>
        <position position="229"/>
    </location>
</feature>
<protein>
    <recommendedName>
        <fullName evidence="3">phosphopyruvate hydratase</fullName>
        <ecNumber evidence="3">4.2.1.11</ecNumber>
    </recommendedName>
</protein>
<dbReference type="Proteomes" id="UP000026962">
    <property type="component" value="Chromosome 3"/>
</dbReference>
<dbReference type="InterPro" id="IPR020811">
    <property type="entry name" value="Enolase_N"/>
</dbReference>
<proteinExistence type="inferred from homology"/>
<dbReference type="Gramene" id="OPUNC03G11300.1">
    <property type="protein sequence ID" value="OPUNC03G11300.1"/>
    <property type="gene ID" value="OPUNC03G11300"/>
</dbReference>
<feature type="binding site" evidence="8">
    <location>
        <position position="252"/>
    </location>
    <ligand>
        <name>Mg(2+)</name>
        <dbReference type="ChEBI" id="CHEBI:18420"/>
    </ligand>
</feature>
<dbReference type="GO" id="GO:0000287">
    <property type="term" value="F:magnesium ion binding"/>
    <property type="evidence" value="ECO:0007669"/>
    <property type="project" value="InterPro"/>
</dbReference>
<evidence type="ECO:0000313" key="11">
    <source>
        <dbReference type="EnsemblPlants" id="OPUNC03G11300.1"/>
    </source>
</evidence>
<dbReference type="SUPFAM" id="SSF54826">
    <property type="entry name" value="Enolase N-terminal domain-like"/>
    <property type="match status" value="1"/>
</dbReference>
<dbReference type="AlphaFoldDB" id="A0A0E0KBP9"/>
<evidence type="ECO:0000313" key="12">
    <source>
        <dbReference type="Proteomes" id="UP000026962"/>
    </source>
</evidence>